<feature type="domain" description="DUF4872" evidence="3">
    <location>
        <begin position="158"/>
        <end position="327"/>
    </location>
</feature>
<dbReference type="Pfam" id="PF16169">
    <property type="entry name" value="DUF4872"/>
    <property type="match status" value="1"/>
</dbReference>
<dbReference type="AlphaFoldDB" id="A0AAN1X857"/>
<keyword evidence="5" id="KW-1185">Reference proteome</keyword>
<keyword evidence="1" id="KW-0812">Transmembrane</keyword>
<evidence type="ECO:0008006" key="6">
    <source>
        <dbReference type="Google" id="ProtNLM"/>
    </source>
</evidence>
<reference evidence="4 5" key="1">
    <citation type="journal article" date="2022" name="Int. J. Syst. Evol. Microbiol.">
        <title>&lt;i&gt;Sideroxyarcus emersonii&lt;/i&gt; gen. nov. sp. nov., a neutrophilic, microaerobic iron- and thiosulfate-oxidizing bacterium isolated from iron-rich wetland sediment.</title>
        <authorList>
            <person name="Kato S."/>
            <person name="Itoh T."/>
            <person name="Iino T."/>
            <person name="Ohkuma M."/>
        </authorList>
    </citation>
    <scope>NUCLEOTIDE SEQUENCE [LARGE SCALE GENOMIC DNA]</scope>
    <source>
        <strain evidence="4 5">MIZ01</strain>
    </source>
</reference>
<keyword evidence="1" id="KW-1133">Transmembrane helix</keyword>
<evidence type="ECO:0000313" key="4">
    <source>
        <dbReference type="EMBL" id="BCK86506.1"/>
    </source>
</evidence>
<evidence type="ECO:0000313" key="5">
    <source>
        <dbReference type="Proteomes" id="UP001320326"/>
    </source>
</evidence>
<dbReference type="InterPro" id="IPR026935">
    <property type="entry name" value="BtrH_N"/>
</dbReference>
<evidence type="ECO:0000259" key="2">
    <source>
        <dbReference type="Pfam" id="PF14399"/>
    </source>
</evidence>
<feature type="transmembrane region" description="Helical" evidence="1">
    <location>
        <begin position="36"/>
        <end position="62"/>
    </location>
</feature>
<feature type="domain" description="Butirosin biosynthesis protein H N-terminal" evidence="2">
    <location>
        <begin position="16"/>
        <end position="147"/>
    </location>
</feature>
<gene>
    <name evidence="4" type="ORF">MIZ01_0268</name>
</gene>
<proteinExistence type="predicted"/>
<evidence type="ECO:0000259" key="3">
    <source>
        <dbReference type="Pfam" id="PF16169"/>
    </source>
</evidence>
<dbReference type="KEGG" id="seme:MIZ01_0268"/>
<dbReference type="RefSeq" id="WP_237247683.1">
    <property type="nucleotide sequence ID" value="NZ_AP023423.1"/>
</dbReference>
<keyword evidence="1" id="KW-0472">Membrane</keyword>
<dbReference type="Proteomes" id="UP001320326">
    <property type="component" value="Chromosome"/>
</dbReference>
<evidence type="ECO:0000256" key="1">
    <source>
        <dbReference type="SAM" id="Phobius"/>
    </source>
</evidence>
<accession>A0AAN1X857</accession>
<sequence>MKATTGTEFRHRHAAHCESGVAASLLTHHGVPISEAMAFGLSSAMAFAYLPFVKFAGFPLIAYRMPPRHILKGMARPFGMRFRFETFRDPAAGMRRLDELLAQGRVVGAQTSPFWLPYFPEDMRFHFNAHNLIVYGKQGDEYLISDPVAEDPQRCAGDALQRARFAKGLMAPKGLLYYPESIGCNEVTADAVRRAIRKTVRTMLGPVPIVGVRGIRMLAKRVAKLDPADRLSLNYAGHIVRMQEEIGTGGAGFRFLYAAFLQEAAHVTGIAELAALSERMNEVGDGWREFALQAARMIKGRDAFDPGKLARMLHGQAEREREFFRALKRAVA</sequence>
<dbReference type="InterPro" id="IPR032369">
    <property type="entry name" value="DUF4872"/>
</dbReference>
<name>A0AAN1X857_9PROT</name>
<protein>
    <recommendedName>
        <fullName evidence="6">Peptidase</fullName>
    </recommendedName>
</protein>
<dbReference type="EMBL" id="AP023423">
    <property type="protein sequence ID" value="BCK86506.1"/>
    <property type="molecule type" value="Genomic_DNA"/>
</dbReference>
<organism evidence="4 5">
    <name type="scientific">Sideroxyarcus emersonii</name>
    <dbReference type="NCBI Taxonomy" id="2764705"/>
    <lineage>
        <taxon>Bacteria</taxon>
        <taxon>Pseudomonadati</taxon>
        <taxon>Pseudomonadota</taxon>
        <taxon>Betaproteobacteria</taxon>
        <taxon>Nitrosomonadales</taxon>
        <taxon>Gallionellaceae</taxon>
        <taxon>Sideroxyarcus</taxon>
    </lineage>
</organism>
<dbReference type="Pfam" id="PF14399">
    <property type="entry name" value="BtrH_N"/>
    <property type="match status" value="1"/>
</dbReference>